<accession>A0AAU7JBG1</accession>
<reference evidence="2" key="1">
    <citation type="submission" date="2024-05" db="EMBL/GenBank/DDBJ databases">
        <authorList>
            <person name="Kim S."/>
            <person name="Heo J."/>
            <person name="Choi H."/>
            <person name="Choi Y."/>
            <person name="Kwon S.-W."/>
            <person name="Kim Y."/>
        </authorList>
    </citation>
    <scope>NUCLEOTIDE SEQUENCE</scope>
    <source>
        <strain evidence="2">KACC 23698</strain>
    </source>
</reference>
<gene>
    <name evidence="2" type="ORF">ABEG18_18560</name>
</gene>
<protein>
    <submittedName>
        <fullName evidence="2">Uncharacterized protein</fullName>
    </submittedName>
</protein>
<evidence type="ECO:0000313" key="2">
    <source>
        <dbReference type="EMBL" id="XBO37708.1"/>
    </source>
</evidence>
<dbReference type="RefSeq" id="WP_406854535.1">
    <property type="nucleotide sequence ID" value="NZ_CP157484.1"/>
</dbReference>
<dbReference type="AlphaFoldDB" id="A0AAU7JBG1"/>
<name>A0AAU7JBG1_9HYPH</name>
<evidence type="ECO:0000256" key="1">
    <source>
        <dbReference type="SAM" id="Phobius"/>
    </source>
</evidence>
<feature type="transmembrane region" description="Helical" evidence="1">
    <location>
        <begin position="45"/>
        <end position="63"/>
    </location>
</feature>
<feature type="transmembrane region" description="Helical" evidence="1">
    <location>
        <begin position="20"/>
        <end position="39"/>
    </location>
</feature>
<sequence>MRGPSIAPDRAVTGGDTIMIEAAIVAAFTFAGLLLGVVAGAKPSFVLFALAYAAAGAALVAAVRSTGPRLAESEAQLTLEQAEPARAKAA</sequence>
<keyword evidence="1" id="KW-0812">Transmembrane</keyword>
<keyword evidence="1" id="KW-0472">Membrane</keyword>
<proteinExistence type="predicted"/>
<dbReference type="EMBL" id="CP157484">
    <property type="protein sequence ID" value="XBO37708.1"/>
    <property type="molecule type" value="Genomic_DNA"/>
</dbReference>
<keyword evidence="1" id="KW-1133">Transmembrane helix</keyword>
<organism evidence="2">
    <name type="scientific">Alsobacter sp. KACC 23698</name>
    <dbReference type="NCBI Taxonomy" id="3149229"/>
    <lineage>
        <taxon>Bacteria</taxon>
        <taxon>Pseudomonadati</taxon>
        <taxon>Pseudomonadota</taxon>
        <taxon>Alphaproteobacteria</taxon>
        <taxon>Hyphomicrobiales</taxon>
        <taxon>Alsobacteraceae</taxon>
        <taxon>Alsobacter</taxon>
    </lineage>
</organism>